<organism evidence="5 6">
    <name type="scientific">Leucobacter iarius</name>
    <dbReference type="NCBI Taxonomy" id="333963"/>
    <lineage>
        <taxon>Bacteria</taxon>
        <taxon>Bacillati</taxon>
        <taxon>Actinomycetota</taxon>
        <taxon>Actinomycetes</taxon>
        <taxon>Micrococcales</taxon>
        <taxon>Microbacteriaceae</taxon>
        <taxon>Leucobacter</taxon>
    </lineage>
</organism>
<evidence type="ECO:0000256" key="2">
    <source>
        <dbReference type="ARBA" id="ARBA00023125"/>
    </source>
</evidence>
<dbReference type="SMART" id="SM00345">
    <property type="entry name" value="HTH_GNTR"/>
    <property type="match status" value="1"/>
</dbReference>
<dbReference type="InterPro" id="IPR000524">
    <property type="entry name" value="Tscrpt_reg_HTH_GntR"/>
</dbReference>
<accession>A0ABN2LQZ3</accession>
<dbReference type="PRINTS" id="PR00035">
    <property type="entry name" value="HTHGNTR"/>
</dbReference>
<evidence type="ECO:0000313" key="6">
    <source>
        <dbReference type="Proteomes" id="UP001500851"/>
    </source>
</evidence>
<dbReference type="InterPro" id="IPR036388">
    <property type="entry name" value="WH-like_DNA-bd_sf"/>
</dbReference>
<dbReference type="EMBL" id="BAAAOB010000003">
    <property type="protein sequence ID" value="GAA1794442.1"/>
    <property type="molecule type" value="Genomic_DNA"/>
</dbReference>
<reference evidence="5 6" key="1">
    <citation type="journal article" date="2019" name="Int. J. Syst. Evol. Microbiol.">
        <title>The Global Catalogue of Microorganisms (GCM) 10K type strain sequencing project: providing services to taxonomists for standard genome sequencing and annotation.</title>
        <authorList>
            <consortium name="The Broad Institute Genomics Platform"/>
            <consortium name="The Broad Institute Genome Sequencing Center for Infectious Disease"/>
            <person name="Wu L."/>
            <person name="Ma J."/>
        </authorList>
    </citation>
    <scope>NUCLEOTIDE SEQUENCE [LARGE SCALE GENOMIC DNA]</scope>
    <source>
        <strain evidence="5 6">JCM 14736</strain>
    </source>
</reference>
<dbReference type="InterPro" id="IPR011711">
    <property type="entry name" value="GntR_C"/>
</dbReference>
<dbReference type="PROSITE" id="PS50949">
    <property type="entry name" value="HTH_GNTR"/>
    <property type="match status" value="1"/>
</dbReference>
<feature type="domain" description="HTH gntR-type" evidence="4">
    <location>
        <begin position="1"/>
        <end position="59"/>
    </location>
</feature>
<name>A0ABN2LQZ3_9MICO</name>
<protein>
    <submittedName>
        <fullName evidence="5">GntR family transcriptional regulator</fullName>
    </submittedName>
</protein>
<sequence>MLRERILQGDFVPGQRLVERTLAAELGVSRIPVRDALNILRGEGFVSAFPNRGMVVTPLTQQDVEELFEVRTALEVLAARRATERATPEELNGLARAIADSEDAAARSDAQAVGRCNQSFHDLLTASAHNSLLTSLMEPLEGRLHWLLRQNDDPQPLHTEHVALLEAIRSGDPDLAAERALAHVRTSRRIWLETEARKSVAQA</sequence>
<evidence type="ECO:0000313" key="5">
    <source>
        <dbReference type="EMBL" id="GAA1794442.1"/>
    </source>
</evidence>
<evidence type="ECO:0000256" key="1">
    <source>
        <dbReference type="ARBA" id="ARBA00023015"/>
    </source>
</evidence>
<evidence type="ECO:0000256" key="3">
    <source>
        <dbReference type="ARBA" id="ARBA00023163"/>
    </source>
</evidence>
<comment type="caution">
    <text evidence="5">The sequence shown here is derived from an EMBL/GenBank/DDBJ whole genome shotgun (WGS) entry which is preliminary data.</text>
</comment>
<dbReference type="InterPro" id="IPR008920">
    <property type="entry name" value="TF_FadR/GntR_C"/>
</dbReference>
<evidence type="ECO:0000259" key="4">
    <source>
        <dbReference type="PROSITE" id="PS50949"/>
    </source>
</evidence>
<dbReference type="SUPFAM" id="SSF46785">
    <property type="entry name" value="Winged helix' DNA-binding domain"/>
    <property type="match status" value="1"/>
</dbReference>
<dbReference type="Pfam" id="PF00392">
    <property type="entry name" value="GntR"/>
    <property type="match status" value="1"/>
</dbReference>
<dbReference type="CDD" id="cd07377">
    <property type="entry name" value="WHTH_GntR"/>
    <property type="match status" value="1"/>
</dbReference>
<dbReference type="SMART" id="SM00895">
    <property type="entry name" value="FCD"/>
    <property type="match status" value="1"/>
</dbReference>
<dbReference type="InterPro" id="IPR036390">
    <property type="entry name" value="WH_DNA-bd_sf"/>
</dbReference>
<keyword evidence="2" id="KW-0238">DNA-binding</keyword>
<proteinExistence type="predicted"/>
<keyword evidence="3" id="KW-0804">Transcription</keyword>
<dbReference type="Gene3D" id="1.20.120.530">
    <property type="entry name" value="GntR ligand-binding domain-like"/>
    <property type="match status" value="1"/>
</dbReference>
<dbReference type="SUPFAM" id="SSF48008">
    <property type="entry name" value="GntR ligand-binding domain-like"/>
    <property type="match status" value="1"/>
</dbReference>
<dbReference type="PANTHER" id="PTHR43537">
    <property type="entry name" value="TRANSCRIPTIONAL REGULATOR, GNTR FAMILY"/>
    <property type="match status" value="1"/>
</dbReference>
<keyword evidence="1" id="KW-0805">Transcription regulation</keyword>
<gene>
    <name evidence="5" type="ORF">GCM10009768_24420</name>
</gene>
<dbReference type="Gene3D" id="1.10.10.10">
    <property type="entry name" value="Winged helix-like DNA-binding domain superfamily/Winged helix DNA-binding domain"/>
    <property type="match status" value="1"/>
</dbReference>
<dbReference type="Proteomes" id="UP001500851">
    <property type="component" value="Unassembled WGS sequence"/>
</dbReference>
<dbReference type="PANTHER" id="PTHR43537:SF5">
    <property type="entry name" value="UXU OPERON TRANSCRIPTIONAL REGULATOR"/>
    <property type="match status" value="1"/>
</dbReference>
<dbReference type="Pfam" id="PF07729">
    <property type="entry name" value="FCD"/>
    <property type="match status" value="1"/>
</dbReference>
<keyword evidence="6" id="KW-1185">Reference proteome</keyword>